<proteinExistence type="predicted"/>
<dbReference type="SUPFAM" id="SSF102588">
    <property type="entry name" value="LmbE-like"/>
    <property type="match status" value="1"/>
</dbReference>
<dbReference type="OrthoDB" id="3514174at2"/>
<evidence type="ECO:0000256" key="1">
    <source>
        <dbReference type="ARBA" id="ARBA00022833"/>
    </source>
</evidence>
<dbReference type="Pfam" id="PF02585">
    <property type="entry name" value="PIG-L"/>
    <property type="match status" value="1"/>
</dbReference>
<dbReference type="RefSeq" id="WP_078698682.1">
    <property type="nucleotide sequence ID" value="NZ_LT796768.1"/>
</dbReference>
<dbReference type="STRING" id="1736691.SAMN06295964_0491"/>
<keyword evidence="3" id="KW-1185">Reference proteome</keyword>
<accession>A0A1T4YQM9</accession>
<organism evidence="2 3">
    <name type="scientific">Aeromicrobium choanae</name>
    <dbReference type="NCBI Taxonomy" id="1736691"/>
    <lineage>
        <taxon>Bacteria</taxon>
        <taxon>Bacillati</taxon>
        <taxon>Actinomycetota</taxon>
        <taxon>Actinomycetes</taxon>
        <taxon>Propionibacteriales</taxon>
        <taxon>Nocardioidaceae</taxon>
        <taxon>Aeromicrobium</taxon>
    </lineage>
</organism>
<dbReference type="Proteomes" id="UP000191040">
    <property type="component" value="Chromosome I"/>
</dbReference>
<dbReference type="PANTHER" id="PTHR12993:SF28">
    <property type="entry name" value="LMBE FAMILY PROTEIN"/>
    <property type="match status" value="1"/>
</dbReference>
<dbReference type="InterPro" id="IPR024078">
    <property type="entry name" value="LmbE-like_dom_sf"/>
</dbReference>
<dbReference type="InterPro" id="IPR003737">
    <property type="entry name" value="GlcNAc_PI_deacetylase-related"/>
</dbReference>
<dbReference type="GO" id="GO:0016137">
    <property type="term" value="P:glycoside metabolic process"/>
    <property type="evidence" value="ECO:0007669"/>
    <property type="project" value="UniProtKB-ARBA"/>
</dbReference>
<gene>
    <name evidence="2" type="ORF">SAMN06295964_0491</name>
</gene>
<evidence type="ECO:0000313" key="3">
    <source>
        <dbReference type="Proteomes" id="UP000191040"/>
    </source>
</evidence>
<protein>
    <submittedName>
        <fullName evidence="2">N-acetylglucosaminyl deacetylase, LmbE family</fullName>
    </submittedName>
</protein>
<name>A0A1T4YQM9_9ACTN</name>
<evidence type="ECO:0000313" key="2">
    <source>
        <dbReference type="EMBL" id="SKB04154.1"/>
    </source>
</evidence>
<dbReference type="GO" id="GO:0016811">
    <property type="term" value="F:hydrolase activity, acting on carbon-nitrogen (but not peptide) bonds, in linear amides"/>
    <property type="evidence" value="ECO:0007669"/>
    <property type="project" value="TreeGrafter"/>
</dbReference>
<dbReference type="PANTHER" id="PTHR12993">
    <property type="entry name" value="N-ACETYLGLUCOSAMINYL-PHOSPHATIDYLINOSITOL DE-N-ACETYLASE-RELATED"/>
    <property type="match status" value="1"/>
</dbReference>
<dbReference type="Gene3D" id="3.40.50.10320">
    <property type="entry name" value="LmbE-like"/>
    <property type="match status" value="1"/>
</dbReference>
<dbReference type="AlphaFoldDB" id="A0A1T4YQM9"/>
<dbReference type="EMBL" id="LT796768">
    <property type="protein sequence ID" value="SKB04154.1"/>
    <property type="molecule type" value="Genomic_DNA"/>
</dbReference>
<reference evidence="3" key="1">
    <citation type="submission" date="2017-02" db="EMBL/GenBank/DDBJ databases">
        <authorList>
            <person name="Varghese N."/>
            <person name="Submissions S."/>
        </authorList>
    </citation>
    <scope>NUCLEOTIDE SEQUENCE [LARGE SCALE GENOMIC DNA]</scope>
    <source>
        <strain evidence="3">9H-4</strain>
    </source>
</reference>
<keyword evidence="1" id="KW-0862">Zinc</keyword>
<sequence>MSADELLPPLPSDAFERVLCVVAHPDDVEYGTSSAVARWTSEGIDVAYLLLTRGEAGMDALSPRETAVLRQREQIAASEIVGVSDVQFLDYPDGVLEYSLAMRRDISMAIRRFRPDAVLVGSWEVEFVAGLNQADHRVAGLAALDALRDAGNRWVFPELLSEGLEPCSPRWLLVSGDSAPTHGVDVTGEPLEKGIASLEAHGQYLAGIEGHPPPRPMITGITAMQGRQLGVAHAVLFRAFDFHAPPPIAREAMRLAGETQPGE</sequence>